<dbReference type="Proteomes" id="UP000661280">
    <property type="component" value="Chromosome 7"/>
</dbReference>
<reference evidence="1" key="1">
    <citation type="submission" date="2021-01" db="EMBL/GenBank/DDBJ databases">
        <authorList>
            <consortium name="Aspergillus luchuensis mut. kawachii IFO 4304 genome sequencing consortium"/>
            <person name="Kazuki M."/>
            <person name="Futagami T."/>
        </authorList>
    </citation>
    <scope>NUCLEOTIDE SEQUENCE</scope>
    <source>
        <strain evidence="1">IFO 4308</strain>
    </source>
</reference>
<name>A0A7R8A4E1_ASPKA</name>
<dbReference type="EMBL" id="AP024431">
    <property type="protein sequence ID" value="BCS03773.1"/>
    <property type="molecule type" value="Genomic_DNA"/>
</dbReference>
<dbReference type="OrthoDB" id="10551283at2759"/>
<dbReference type="KEGG" id="aluc:AKAW2_70651A"/>
<keyword evidence="2" id="KW-1185">Reference proteome</keyword>
<evidence type="ECO:0000313" key="1">
    <source>
        <dbReference type="EMBL" id="BCS03773.1"/>
    </source>
</evidence>
<accession>A0A7R8A4E1</accession>
<protein>
    <submittedName>
        <fullName evidence="1">Uncharacterized protein</fullName>
    </submittedName>
</protein>
<proteinExistence type="predicted"/>
<reference evidence="1" key="2">
    <citation type="submission" date="2021-02" db="EMBL/GenBank/DDBJ databases">
        <title>Aspergillus luchuensis mut. kawachii IFO 4304 genome sequence.</title>
        <authorList>
            <person name="Mori K."/>
            <person name="Kadooka C."/>
            <person name="Goto M."/>
            <person name="Futagami T."/>
        </authorList>
    </citation>
    <scope>NUCLEOTIDE SEQUENCE</scope>
    <source>
        <strain evidence="1">IFO 4308</strain>
    </source>
</reference>
<dbReference type="RefSeq" id="XP_041547535.1">
    <property type="nucleotide sequence ID" value="XM_041683257.1"/>
</dbReference>
<dbReference type="AlphaFoldDB" id="A0A7R8A4E1"/>
<organism evidence="1 2">
    <name type="scientific">Aspergillus kawachii</name>
    <name type="common">White koji mold</name>
    <name type="synonym">Aspergillus awamori var. kawachi</name>
    <dbReference type="NCBI Taxonomy" id="1069201"/>
    <lineage>
        <taxon>Eukaryota</taxon>
        <taxon>Fungi</taxon>
        <taxon>Dikarya</taxon>
        <taxon>Ascomycota</taxon>
        <taxon>Pezizomycotina</taxon>
        <taxon>Eurotiomycetes</taxon>
        <taxon>Eurotiomycetidae</taxon>
        <taxon>Eurotiales</taxon>
        <taxon>Aspergillaceae</taxon>
        <taxon>Aspergillus</taxon>
        <taxon>Aspergillus subgen. Circumdati</taxon>
    </lineage>
</organism>
<gene>
    <name evidence="1" type="ORF">AKAW2_70651A</name>
</gene>
<evidence type="ECO:0000313" key="2">
    <source>
        <dbReference type="Proteomes" id="UP000661280"/>
    </source>
</evidence>
<dbReference type="GeneID" id="64965094"/>
<sequence>MTSGCLFMPQVLHLTTSSTGSRCIHSLTNSASIQSTDIDSGLNTRLLKVFINRFTLFSLPSTSPIHLLIPFLRWTLLCTFHLLKGLGSFALPLSLAPPPASSAACAPAPSSGWIPAVRTIVPRSHLLVATGTPSPTAIAAQ</sequence>